<evidence type="ECO:0000313" key="1">
    <source>
        <dbReference type="EMBL" id="MCL6220150.1"/>
    </source>
</evidence>
<dbReference type="EMBL" id="JAKHSK010000033">
    <property type="protein sequence ID" value="MCL6220150.1"/>
    <property type="molecule type" value="Genomic_DNA"/>
</dbReference>
<comment type="caution">
    <text evidence="1">The sequence shown here is derived from an EMBL/GenBank/DDBJ whole genome shotgun (WGS) entry which is preliminary data.</text>
</comment>
<evidence type="ECO:0000313" key="2">
    <source>
        <dbReference type="Proteomes" id="UP001139521"/>
    </source>
</evidence>
<gene>
    <name evidence="1" type="ORF">L1967_17805</name>
</gene>
<protein>
    <recommendedName>
        <fullName evidence="3">YD repeat-containing protein</fullName>
    </recommendedName>
</protein>
<reference evidence="1" key="1">
    <citation type="submission" date="2022-01" db="EMBL/GenBank/DDBJ databases">
        <title>Genome sequencing of Zunongwangia sp. M21534 genome.</title>
        <authorList>
            <person name="Chen Y."/>
            <person name="Dong C."/>
            <person name="Shao Z."/>
        </authorList>
    </citation>
    <scope>NUCLEOTIDE SEQUENCE</scope>
    <source>
        <strain evidence="1">MCCC M21534</strain>
    </source>
</reference>
<dbReference type="RefSeq" id="WP_249602853.1">
    <property type="nucleotide sequence ID" value="NZ_JAKHSK010000033.1"/>
</dbReference>
<name>A0A9X1ZVV8_9FLAO</name>
<dbReference type="AlphaFoldDB" id="A0A9X1ZVV8"/>
<organism evidence="1 2">
    <name type="scientific">Zunongwangia pacifica</name>
    <dbReference type="NCBI Taxonomy" id="2911062"/>
    <lineage>
        <taxon>Bacteria</taxon>
        <taxon>Pseudomonadati</taxon>
        <taxon>Bacteroidota</taxon>
        <taxon>Flavobacteriia</taxon>
        <taxon>Flavobacteriales</taxon>
        <taxon>Flavobacteriaceae</taxon>
        <taxon>Zunongwangia</taxon>
    </lineage>
</organism>
<accession>A0A9X1ZVV8</accession>
<dbReference type="Proteomes" id="UP001139521">
    <property type="component" value="Unassembled WGS sequence"/>
</dbReference>
<keyword evidence="2" id="KW-1185">Reference proteome</keyword>
<evidence type="ECO:0008006" key="3">
    <source>
        <dbReference type="Google" id="ProtNLM"/>
    </source>
</evidence>
<proteinExistence type="predicted"/>
<sequence length="1074" mass="120251">MSIIKKTLAFLIVIFYCFALRAQEENSIGALPEIAPPSPTAYEFTKYGDIPLDESTGVANITIPLIEYSAGSLNLPISLSYATTGVKVDQIASWVGMGWNLNAGGIITRSVRGVADEIANSKNFQSLDTTQSWYTSSRLNYLYFLRSVVDDADAIDFEPDIYNFKFNGISGSFILDEQSNPILLKQDRSLKVELLNGGDFKFITADGTEYVFDVKETTQPQNSCTTGNLEPTVTSAWYLSKITALSGDEITFSYNTQSMFYASGFNQTYTAPYYYTGGSQDCTAPTTVENNCELYSSVSSKKISSISNNRNSKTIVFNTTSRGDIENTSVKLSGIQYKNGSVIIKDYNFYYDLITSTKSSTNPYLNNSIYKKRIFLNRVEDNTGSESKTHRFYYNAPTELPPRFSFAQDLLGFNNGEYNNQSLYPDYVGNLYSISYTEAERSGNFTYTKNGILEKVEYPTGGYTEIEYEPNSVITSESAYVYDGFNISVSTTGSEYNEHSISPQMGSTLELNGEVNIIDGSDAVHDRVFLKVYNETTSSYILNENVAAGSFNYNVNMNAENTYKISLDLSPVLLDDVEANVSGSYISDNITQSVTSNSGIRVKKLTDVAGASSIPIVKRFYYNDMAHYDQEIFPLFGSVNLYEIQEKRLACGDYYEEFTITSGNWNHFYYFNNNIGFYDQVTISYGGDNFQNGGIEKTFLASYDGSKTTFQTEVIPNGPLSNVSPYKGELIKEISFKSNNGTFEKLKETIYNYDTTRVEQIDAYLGRNKSPAFVCPAGDNNLTTMAEGTKDYEMNHYYVLSEKRNLVGKIEKSYFGAGDVISTVEYEYNGINHDLPTKITTYQSDDSKITSQQIWYPKDITSTTSLGFNTLSSQDKAVIDNMVLNNVVSGPIQKQKQVKLGSSILSNEVERYLFLNNSGQFLPKSVQVLKGTYNSSSNALQNLLTYHEYDNYGNLMEVAKEGGAHVLYLWGYDRQFPIAKIENTSKTILQNILGTLTDVDETDLSAINNLRNNTSFKESMITTYDYDPSVGIVSLIDPAGLEISFFYDSNGRLKMIKDDEGNIIEEYNYHYKGE</sequence>